<dbReference type="EMBL" id="PPEL01000004">
    <property type="protein sequence ID" value="PNV66315.1"/>
    <property type="molecule type" value="Genomic_DNA"/>
</dbReference>
<gene>
    <name evidence="9" type="ORF">C2L80_01845</name>
</gene>
<evidence type="ECO:0000259" key="7">
    <source>
        <dbReference type="Pfam" id="PF01709"/>
    </source>
</evidence>
<dbReference type="SUPFAM" id="SSF75625">
    <property type="entry name" value="YebC-like"/>
    <property type="match status" value="1"/>
</dbReference>
<proteinExistence type="inferred from homology"/>
<dbReference type="PANTHER" id="PTHR12532">
    <property type="entry name" value="TRANSLATIONAL ACTIVATOR OF CYTOCHROME C OXIDASE 1"/>
    <property type="match status" value="1"/>
</dbReference>
<dbReference type="NCBIfam" id="NF009044">
    <property type="entry name" value="PRK12378.1"/>
    <property type="match status" value="1"/>
</dbReference>
<evidence type="ECO:0000259" key="8">
    <source>
        <dbReference type="Pfam" id="PF20772"/>
    </source>
</evidence>
<dbReference type="InterPro" id="IPR049083">
    <property type="entry name" value="TACO1_YebC_N"/>
</dbReference>
<evidence type="ECO:0000256" key="5">
    <source>
        <dbReference type="HAMAP-Rule" id="MF_00693"/>
    </source>
</evidence>
<keyword evidence="3 5" id="KW-0238">DNA-binding</keyword>
<evidence type="ECO:0000313" key="9">
    <source>
        <dbReference type="EMBL" id="PNV66315.1"/>
    </source>
</evidence>
<dbReference type="Pfam" id="PF20772">
    <property type="entry name" value="TACO1_YebC_N"/>
    <property type="match status" value="1"/>
</dbReference>
<keyword evidence="2 5" id="KW-0805">Transcription regulation</keyword>
<dbReference type="InterPro" id="IPR002876">
    <property type="entry name" value="Transcrip_reg_TACO1-like"/>
</dbReference>
<comment type="similarity">
    <text evidence="1 5">Belongs to the TACO1 family.</text>
</comment>
<evidence type="ECO:0000256" key="6">
    <source>
        <dbReference type="SAM" id="MobiDB-lite"/>
    </source>
</evidence>
<name>A0A2K2U7K7_9ACTN</name>
<dbReference type="GO" id="GO:0006355">
    <property type="term" value="P:regulation of DNA-templated transcription"/>
    <property type="evidence" value="ECO:0007669"/>
    <property type="project" value="UniProtKB-UniRule"/>
</dbReference>
<evidence type="ECO:0000256" key="4">
    <source>
        <dbReference type="ARBA" id="ARBA00023163"/>
    </source>
</evidence>
<dbReference type="Pfam" id="PF01709">
    <property type="entry name" value="Transcrip_reg"/>
    <property type="match status" value="1"/>
</dbReference>
<keyword evidence="5" id="KW-0963">Cytoplasm</keyword>
<dbReference type="InterPro" id="IPR029072">
    <property type="entry name" value="YebC-like"/>
</dbReference>
<sequence length="266" mass="28483">MSGHSKWATTKHRKAAQDAKRSALFSKLSRNITVAAKEGGDPNPDNNASLAAAIEKAKGYSLPKDKIKTAIDKAFGSGKDAANYETVVYEGYGPCGVAIYCEALTDNRNRTAADVRAAFNHHGGNLGTSGSVAFMFERKGQVMVAKEVETGDKKNPVGPNGAAADEDEFMMAVAEAGGLDYEDAEDEWIVYAAPTDLMAVKKGLEEQGIEVKGAELTMEATTPAAVSVSDAKKVMRLVDKLEELEDLQNVYHTMDITDEIAEALDE</sequence>
<feature type="domain" description="TACO1/YebC-like second and third" evidence="7">
    <location>
        <begin position="84"/>
        <end position="254"/>
    </location>
</feature>
<dbReference type="PANTHER" id="PTHR12532:SF0">
    <property type="entry name" value="TRANSLATIONAL ACTIVATOR OF CYTOCHROME C OXIDASE 1"/>
    <property type="match status" value="1"/>
</dbReference>
<feature type="domain" description="TACO1/YebC-like N-terminal" evidence="8">
    <location>
        <begin position="5"/>
        <end position="76"/>
    </location>
</feature>
<dbReference type="Proteomes" id="UP000236488">
    <property type="component" value="Unassembled WGS sequence"/>
</dbReference>
<organism evidence="9 10">
    <name type="scientific">Rubneribacter badeniensis</name>
    <dbReference type="NCBI Taxonomy" id="2070688"/>
    <lineage>
        <taxon>Bacteria</taxon>
        <taxon>Bacillati</taxon>
        <taxon>Actinomycetota</taxon>
        <taxon>Coriobacteriia</taxon>
        <taxon>Eggerthellales</taxon>
        <taxon>Eggerthellaceae</taxon>
        <taxon>Rubneribacter</taxon>
    </lineage>
</organism>
<dbReference type="InterPro" id="IPR017856">
    <property type="entry name" value="Integrase-like_N"/>
</dbReference>
<keyword evidence="10" id="KW-1185">Reference proteome</keyword>
<protein>
    <recommendedName>
        <fullName evidence="5">Probable transcriptional regulatory protein C2L80_01845</fullName>
    </recommendedName>
</protein>
<dbReference type="GO" id="GO:0005829">
    <property type="term" value="C:cytosol"/>
    <property type="evidence" value="ECO:0007669"/>
    <property type="project" value="TreeGrafter"/>
</dbReference>
<dbReference type="InterPro" id="IPR048300">
    <property type="entry name" value="TACO1_YebC-like_2nd/3rd_dom"/>
</dbReference>
<reference evidence="9 10" key="1">
    <citation type="journal article" date="2018" name="Int. J. Syst. Evol. Microbiol.">
        <title>Rubneribacter badeniensis gen. nov., sp. nov. and Enteroscipio rubneri gen. nov., sp. nov., new members of the Eggerthellaceae isolated from human faeces.</title>
        <authorList>
            <person name="Danylec N."/>
            <person name="Gobl A."/>
            <person name="Stoll D.A."/>
            <person name="Hetzer B."/>
            <person name="Kulling S.E."/>
            <person name="Huch M."/>
        </authorList>
    </citation>
    <scope>NUCLEOTIDE SEQUENCE [LARGE SCALE GENOMIC DNA]</scope>
    <source>
        <strain evidence="9 10">ResAG-85</strain>
    </source>
</reference>
<dbReference type="NCBIfam" id="NF001030">
    <property type="entry name" value="PRK00110.1"/>
    <property type="match status" value="1"/>
</dbReference>
<dbReference type="GO" id="GO:0003677">
    <property type="term" value="F:DNA binding"/>
    <property type="evidence" value="ECO:0007669"/>
    <property type="project" value="UniProtKB-UniRule"/>
</dbReference>
<dbReference type="HAMAP" id="MF_00693">
    <property type="entry name" value="Transcrip_reg_TACO1"/>
    <property type="match status" value="1"/>
</dbReference>
<comment type="subcellular location">
    <subcellularLocation>
        <location evidence="5">Cytoplasm</location>
    </subcellularLocation>
</comment>
<feature type="region of interest" description="Disordered" evidence="6">
    <location>
        <begin position="1"/>
        <end position="20"/>
    </location>
</feature>
<evidence type="ECO:0000256" key="1">
    <source>
        <dbReference type="ARBA" id="ARBA00008724"/>
    </source>
</evidence>
<evidence type="ECO:0000256" key="2">
    <source>
        <dbReference type="ARBA" id="ARBA00023015"/>
    </source>
</evidence>
<evidence type="ECO:0000256" key="3">
    <source>
        <dbReference type="ARBA" id="ARBA00023125"/>
    </source>
</evidence>
<evidence type="ECO:0000313" key="10">
    <source>
        <dbReference type="Proteomes" id="UP000236488"/>
    </source>
</evidence>
<dbReference type="Gene3D" id="3.30.70.980">
    <property type="match status" value="2"/>
</dbReference>
<comment type="caution">
    <text evidence="9">The sequence shown here is derived from an EMBL/GenBank/DDBJ whole genome shotgun (WGS) entry which is preliminary data.</text>
</comment>
<keyword evidence="4 5" id="KW-0804">Transcription</keyword>
<dbReference type="AlphaFoldDB" id="A0A2K2U7K7"/>
<dbReference type="FunFam" id="1.10.10.200:FF:000002">
    <property type="entry name" value="Probable transcriptional regulatory protein CLM62_37755"/>
    <property type="match status" value="1"/>
</dbReference>
<accession>A0A2K2U7K7</accession>
<dbReference type="NCBIfam" id="TIGR01033">
    <property type="entry name" value="YebC/PmpR family DNA-binding transcriptional regulator"/>
    <property type="match status" value="1"/>
</dbReference>
<dbReference type="RefSeq" id="WP_103262520.1">
    <property type="nucleotide sequence ID" value="NZ_PPEL01000004.1"/>
</dbReference>
<dbReference type="InterPro" id="IPR026564">
    <property type="entry name" value="Transcrip_reg_TACO1-like_dom3"/>
</dbReference>
<dbReference type="Gene3D" id="1.10.10.200">
    <property type="match status" value="1"/>
</dbReference>